<reference evidence="1" key="1">
    <citation type="submission" date="2023-02" db="EMBL/GenBank/DDBJ databases">
        <title>Actinomadura rubrobrunea NBRC 14622.</title>
        <authorList>
            <person name="Ichikawa N."/>
            <person name="Sato H."/>
            <person name="Tonouchi N."/>
        </authorList>
    </citation>
    <scope>NUCLEOTIDE SEQUENCE</scope>
    <source>
        <strain evidence="1">NBRC 14622</strain>
    </source>
</reference>
<accession>A0A9W6PZ27</accession>
<dbReference type="PROSITE" id="PS51257">
    <property type="entry name" value="PROKAR_LIPOPROTEIN"/>
    <property type="match status" value="1"/>
</dbReference>
<protein>
    <submittedName>
        <fullName evidence="1">Uncharacterized protein</fullName>
    </submittedName>
</protein>
<evidence type="ECO:0000313" key="1">
    <source>
        <dbReference type="EMBL" id="GLW65786.1"/>
    </source>
</evidence>
<dbReference type="Proteomes" id="UP001165124">
    <property type="component" value="Unassembled WGS sequence"/>
</dbReference>
<proteinExistence type="predicted"/>
<organism evidence="1 2">
    <name type="scientific">Actinomadura rubrobrunea</name>
    <dbReference type="NCBI Taxonomy" id="115335"/>
    <lineage>
        <taxon>Bacteria</taxon>
        <taxon>Bacillati</taxon>
        <taxon>Actinomycetota</taxon>
        <taxon>Actinomycetes</taxon>
        <taxon>Streptosporangiales</taxon>
        <taxon>Thermomonosporaceae</taxon>
        <taxon>Actinomadura</taxon>
    </lineage>
</organism>
<evidence type="ECO:0000313" key="2">
    <source>
        <dbReference type="Proteomes" id="UP001165124"/>
    </source>
</evidence>
<dbReference type="EMBL" id="BSRZ01000010">
    <property type="protein sequence ID" value="GLW65786.1"/>
    <property type="molecule type" value="Genomic_DNA"/>
</dbReference>
<dbReference type="AlphaFoldDB" id="A0A9W6PZ27"/>
<keyword evidence="2" id="KW-1185">Reference proteome</keyword>
<comment type="caution">
    <text evidence="1">The sequence shown here is derived from an EMBL/GenBank/DDBJ whole genome shotgun (WGS) entry which is preliminary data.</text>
</comment>
<name>A0A9W6PZ27_9ACTN</name>
<sequence length="190" mass="20893">MRYWLVVPVVCSLLSLGACRGGDEGDGKSSSPPVDLRPVIDVGPYLCDLVPEGEFRRVTGLSLRLSPRWSGNLTTTGLCLAYAQGRDAPLGIHWRYGDGEEVIRRLEKSYADNGIHALPEGLGKGFASPAAGYPNPNYVISLFKCGDKRPWLSIDFAPVVRGRDAVQDMFAFMRIAQKRFGELHKCTPRP</sequence>
<gene>
    <name evidence="1" type="ORF">Arub01_40300</name>
</gene>